<proteinExistence type="inferred from homology"/>
<dbReference type="PANTHER" id="PTHR14790">
    <property type="entry name" value="RECQ-MEDIATED GENOME INSTABILITY PROTEIN 1 RMI1"/>
    <property type="match status" value="1"/>
</dbReference>
<comment type="caution">
    <text evidence="5">The sequence shown here is derived from an EMBL/GenBank/DDBJ whole genome shotgun (WGS) entry which is preliminary data.</text>
</comment>
<dbReference type="GO" id="GO:0016604">
    <property type="term" value="C:nuclear body"/>
    <property type="evidence" value="ECO:0007669"/>
    <property type="project" value="TreeGrafter"/>
</dbReference>
<keyword evidence="6" id="KW-1185">Reference proteome</keyword>
<dbReference type="GO" id="GO:0000712">
    <property type="term" value="P:resolution of meiotic recombination intermediates"/>
    <property type="evidence" value="ECO:0007669"/>
    <property type="project" value="TreeGrafter"/>
</dbReference>
<organism evidence="5 6">
    <name type="scientific">Ramalina farinacea</name>
    <dbReference type="NCBI Taxonomy" id="258253"/>
    <lineage>
        <taxon>Eukaryota</taxon>
        <taxon>Fungi</taxon>
        <taxon>Dikarya</taxon>
        <taxon>Ascomycota</taxon>
        <taxon>Pezizomycotina</taxon>
        <taxon>Lecanoromycetes</taxon>
        <taxon>OSLEUM clade</taxon>
        <taxon>Lecanoromycetidae</taxon>
        <taxon>Lecanorales</taxon>
        <taxon>Lecanorineae</taxon>
        <taxon>Ramalinaceae</taxon>
        <taxon>Ramalina</taxon>
    </lineage>
</organism>
<dbReference type="Gene3D" id="2.40.50.770">
    <property type="entry name" value="RecQ-mediated genome instability protein Rmi1, C-terminal domain"/>
    <property type="match status" value="1"/>
</dbReference>
<name>A0AA43QHW1_9LECA</name>
<dbReference type="AlphaFoldDB" id="A0AA43QHW1"/>
<dbReference type="Pfam" id="PF08585">
    <property type="entry name" value="RMI1_N_C"/>
    <property type="match status" value="1"/>
</dbReference>
<evidence type="ECO:0000256" key="2">
    <source>
        <dbReference type="ARBA" id="ARBA00018987"/>
    </source>
</evidence>
<dbReference type="GO" id="GO:0000724">
    <property type="term" value="P:double-strand break repair via homologous recombination"/>
    <property type="evidence" value="ECO:0007669"/>
    <property type="project" value="TreeGrafter"/>
</dbReference>
<evidence type="ECO:0000256" key="1">
    <source>
        <dbReference type="ARBA" id="ARBA00006395"/>
    </source>
</evidence>
<evidence type="ECO:0000313" key="6">
    <source>
        <dbReference type="Proteomes" id="UP001161017"/>
    </source>
</evidence>
<gene>
    <name evidence="5" type="ORF">OHK93_000291</name>
</gene>
<reference evidence="5" key="1">
    <citation type="journal article" date="2023" name="Genome Biol. Evol.">
        <title>First Whole Genome Sequence and Flow Cytometry Genome Size Data for the Lichen-Forming Fungus Ramalina farinacea (Ascomycota).</title>
        <authorList>
            <person name="Llewellyn T."/>
            <person name="Mian S."/>
            <person name="Hill R."/>
            <person name="Leitch I.J."/>
            <person name="Gaya E."/>
        </authorList>
    </citation>
    <scope>NUCLEOTIDE SEQUENCE</scope>
    <source>
        <strain evidence="5">LIQ254RAFAR</strain>
    </source>
</reference>
<evidence type="ECO:0000313" key="5">
    <source>
        <dbReference type="EMBL" id="MDI1485156.1"/>
    </source>
</evidence>
<sequence>MSSQLSQVADQLTSSTGLQPNRQWLQTLLTTQRSSTPLQALVQTARFRFLACDITESVARDACLPSDINDPQVKERKLRGRIAVQVMGIEDISKSRWEQIEALEAIERGEGTKGREIIRVAATDDSAESTAAPVLKGGVHKLLLQDVAGNRVYGLELKPVEGISLGMSIGCKLILSEAVVARGIVMLAPSTTILVGGKVEGIHKAWKQNRKADLRKGIEEQGR</sequence>
<feature type="domain" description="RMI1 N-terminal" evidence="4">
    <location>
        <begin position="14"/>
        <end position="57"/>
    </location>
</feature>
<protein>
    <recommendedName>
        <fullName evidence="2">RecQ-mediated genome instability protein 1</fullName>
    </recommendedName>
</protein>
<dbReference type="InterPro" id="IPR042470">
    <property type="entry name" value="RMI1_N_C_sf"/>
</dbReference>
<dbReference type="InterPro" id="IPR049363">
    <property type="entry name" value="RMI1_N"/>
</dbReference>
<comment type="similarity">
    <text evidence="1">Belongs to the RMI1 family.</text>
</comment>
<accession>A0AA43QHW1</accession>
<dbReference type="EMBL" id="JAPUFD010000001">
    <property type="protein sequence ID" value="MDI1485156.1"/>
    <property type="molecule type" value="Genomic_DNA"/>
</dbReference>
<evidence type="ECO:0000259" key="4">
    <source>
        <dbReference type="Pfam" id="PF21000"/>
    </source>
</evidence>
<dbReference type="Proteomes" id="UP001161017">
    <property type="component" value="Unassembled WGS sequence"/>
</dbReference>
<dbReference type="GO" id="GO:0031422">
    <property type="term" value="C:RecQ family helicase-topoisomerase III complex"/>
    <property type="evidence" value="ECO:0007669"/>
    <property type="project" value="TreeGrafter"/>
</dbReference>
<dbReference type="PANTHER" id="PTHR14790:SF15">
    <property type="entry name" value="RECQ-MEDIATED GENOME INSTABILITY PROTEIN 1"/>
    <property type="match status" value="1"/>
</dbReference>
<feature type="domain" description="RecQ mediated genome instability protein 1 OB-fold" evidence="3">
    <location>
        <begin position="64"/>
        <end position="210"/>
    </location>
</feature>
<dbReference type="SMART" id="SM01161">
    <property type="entry name" value="DUF1767"/>
    <property type="match status" value="1"/>
</dbReference>
<dbReference type="Pfam" id="PF21000">
    <property type="entry name" value="RMI1_N_N"/>
    <property type="match status" value="1"/>
</dbReference>
<evidence type="ECO:0000259" key="3">
    <source>
        <dbReference type="Pfam" id="PF08585"/>
    </source>
</evidence>
<dbReference type="InterPro" id="IPR013894">
    <property type="entry name" value="RMI1_OB"/>
</dbReference>